<protein>
    <submittedName>
        <fullName evidence="2">Uncharacterized protein</fullName>
    </submittedName>
</protein>
<proteinExistence type="predicted"/>
<dbReference type="RefSeq" id="WP_184431732.1">
    <property type="nucleotide sequence ID" value="NZ_JACIGI010000004.1"/>
</dbReference>
<evidence type="ECO:0000256" key="1">
    <source>
        <dbReference type="SAM" id="MobiDB-lite"/>
    </source>
</evidence>
<gene>
    <name evidence="2" type="ORF">GGD88_000687</name>
</gene>
<organism evidence="2 3">
    <name type="scientific">Roseospira goensis</name>
    <dbReference type="NCBI Taxonomy" id="391922"/>
    <lineage>
        <taxon>Bacteria</taxon>
        <taxon>Pseudomonadati</taxon>
        <taxon>Pseudomonadota</taxon>
        <taxon>Alphaproteobacteria</taxon>
        <taxon>Rhodospirillales</taxon>
        <taxon>Rhodospirillaceae</taxon>
        <taxon>Roseospira</taxon>
    </lineage>
</organism>
<accession>A0A7W6RXE4</accession>
<reference evidence="2 3" key="1">
    <citation type="submission" date="2020-08" db="EMBL/GenBank/DDBJ databases">
        <title>Genome sequencing of Purple Non-Sulfur Bacteria from various extreme environments.</title>
        <authorList>
            <person name="Mayer M."/>
        </authorList>
    </citation>
    <scope>NUCLEOTIDE SEQUENCE [LARGE SCALE GENOMIC DNA]</scope>
    <source>
        <strain evidence="2 3">JA135</strain>
    </source>
</reference>
<evidence type="ECO:0000313" key="3">
    <source>
        <dbReference type="Proteomes" id="UP000555728"/>
    </source>
</evidence>
<dbReference type="AlphaFoldDB" id="A0A7W6RXE4"/>
<comment type="caution">
    <text evidence="2">The sequence shown here is derived from an EMBL/GenBank/DDBJ whole genome shotgun (WGS) entry which is preliminary data.</text>
</comment>
<dbReference type="Proteomes" id="UP000555728">
    <property type="component" value="Unassembled WGS sequence"/>
</dbReference>
<keyword evidence="3" id="KW-1185">Reference proteome</keyword>
<sequence length="544" mass="61359">MMFDLAESEIKEIDDSLEPALAWAKDRRAQTEQLALDATRLLSCVEDRFEDYKSQGFFKRCWSTFSGKNSAIERANQSDLSEMQKYAWRYLALLQERELLAAQSMVVIKNNLLALSVGQEDIRNEIVRLADRIYDRFNKLEDRVTSLEVGQSINGWVITLDRRGYEKRYPSILRLLRIVHDFYAMKPSSWTAHDLLLLEKALDIVGLDPDSHLSIETLVGNLIDELELNSIDIFNSLTSPPAKAPIEGVFAIEHVSSPLFNSIFQLRENYGPSGKHISRLAGHLSCTHADAMKITIIGFIEDSGIDKATNYSLRDFACEILFCYSLVERLYLSAVDGTTVTRDQGGEGKDVESRGVGKLQRPSQKRRDNLDINKVAEHIRSGLRSWKYAPMITCEKRFIFGDQASQKQLTNAKNSVGVPSEEEIVFIIDTSLFGNAKEGLVCTGRGLYVIGSGSGFRITEENDVVDLVEKFVGWDFLGQLFKNIASRQYAVGDDDSKWIVVDLKKDIIIGQASLVMSNINSGLCNIIIERACELYYEFDSTDYP</sequence>
<feature type="region of interest" description="Disordered" evidence="1">
    <location>
        <begin position="342"/>
        <end position="367"/>
    </location>
</feature>
<feature type="compositionally biased region" description="Basic and acidic residues" evidence="1">
    <location>
        <begin position="344"/>
        <end position="355"/>
    </location>
</feature>
<evidence type="ECO:0000313" key="2">
    <source>
        <dbReference type="EMBL" id="MBB4284973.1"/>
    </source>
</evidence>
<dbReference type="EMBL" id="JACIGI010000004">
    <property type="protein sequence ID" value="MBB4284973.1"/>
    <property type="molecule type" value="Genomic_DNA"/>
</dbReference>
<name>A0A7W6RXE4_9PROT</name>